<proteinExistence type="predicted"/>
<keyword evidence="1" id="KW-0732">Signal</keyword>
<evidence type="ECO:0000313" key="3">
    <source>
        <dbReference type="Proteomes" id="UP001156666"/>
    </source>
</evidence>
<reference evidence="2" key="2">
    <citation type="submission" date="2023-01" db="EMBL/GenBank/DDBJ databases">
        <title>Draft genome sequence of Portibacter lacus strain NBRC 108769.</title>
        <authorList>
            <person name="Sun Q."/>
            <person name="Mori K."/>
        </authorList>
    </citation>
    <scope>NUCLEOTIDE SEQUENCE</scope>
    <source>
        <strain evidence="2">NBRC 108769</strain>
    </source>
</reference>
<gene>
    <name evidence="2" type="ORF">GCM10007940_04750</name>
</gene>
<name>A0AA37SQK9_9BACT</name>
<reference evidence="2" key="1">
    <citation type="journal article" date="2014" name="Int. J. Syst. Evol. Microbiol.">
        <title>Complete genome sequence of Corynebacterium casei LMG S-19264T (=DSM 44701T), isolated from a smear-ripened cheese.</title>
        <authorList>
            <consortium name="US DOE Joint Genome Institute (JGI-PGF)"/>
            <person name="Walter F."/>
            <person name="Albersmeier A."/>
            <person name="Kalinowski J."/>
            <person name="Ruckert C."/>
        </authorList>
    </citation>
    <scope>NUCLEOTIDE SEQUENCE</scope>
    <source>
        <strain evidence="2">NBRC 108769</strain>
    </source>
</reference>
<dbReference type="InterPro" id="IPR011990">
    <property type="entry name" value="TPR-like_helical_dom_sf"/>
</dbReference>
<dbReference type="Pfam" id="PF12741">
    <property type="entry name" value="SusD-like"/>
    <property type="match status" value="1"/>
</dbReference>
<evidence type="ECO:0008006" key="4">
    <source>
        <dbReference type="Google" id="ProtNLM"/>
    </source>
</evidence>
<protein>
    <recommendedName>
        <fullName evidence="4">SusD/RagB family nutrient-binding outer membrane lipoprotein</fullName>
    </recommendedName>
</protein>
<dbReference type="PROSITE" id="PS51257">
    <property type="entry name" value="PROKAR_LIPOPROTEIN"/>
    <property type="match status" value="1"/>
</dbReference>
<keyword evidence="3" id="KW-1185">Reference proteome</keyword>
<organism evidence="2 3">
    <name type="scientific">Portibacter lacus</name>
    <dbReference type="NCBI Taxonomy" id="1099794"/>
    <lineage>
        <taxon>Bacteria</taxon>
        <taxon>Pseudomonadati</taxon>
        <taxon>Bacteroidota</taxon>
        <taxon>Saprospiria</taxon>
        <taxon>Saprospirales</taxon>
        <taxon>Haliscomenobacteraceae</taxon>
        <taxon>Portibacter</taxon>
    </lineage>
</organism>
<evidence type="ECO:0000313" key="2">
    <source>
        <dbReference type="EMBL" id="GLR15860.1"/>
    </source>
</evidence>
<dbReference type="EMBL" id="BSOH01000001">
    <property type="protein sequence ID" value="GLR15860.1"/>
    <property type="molecule type" value="Genomic_DNA"/>
</dbReference>
<feature type="signal peptide" evidence="1">
    <location>
        <begin position="1"/>
        <end position="24"/>
    </location>
</feature>
<accession>A0AA37SQK9</accession>
<dbReference type="RefSeq" id="WP_235294561.1">
    <property type="nucleotide sequence ID" value="NZ_BSOH01000001.1"/>
</dbReference>
<feature type="chain" id="PRO_5041333720" description="SusD/RagB family nutrient-binding outer membrane lipoprotein" evidence="1">
    <location>
        <begin position="25"/>
        <end position="527"/>
    </location>
</feature>
<evidence type="ECO:0000256" key="1">
    <source>
        <dbReference type="SAM" id="SignalP"/>
    </source>
</evidence>
<dbReference type="Proteomes" id="UP001156666">
    <property type="component" value="Unassembled WGS sequence"/>
</dbReference>
<dbReference type="Gene3D" id="1.25.40.390">
    <property type="match status" value="1"/>
</dbReference>
<dbReference type="AlphaFoldDB" id="A0AA37SQK9"/>
<dbReference type="InterPro" id="IPR024302">
    <property type="entry name" value="SusD-like"/>
</dbReference>
<sequence length="527" mass="58911">MRKITILKYLCVLALFVGCTSNFEELNTHPYQISGESLRQNNQHVGAFFPQILNNIFGDQIDHNLANEAFVRHLATPTPFTSNINNTTYFIRWNGNWGRVYNSVFGPARSVIEVAEAEGSVEFASWAKLLRVLAASRLSARHGPIIYSEYGSTNKTINYDSEAALYNQWFSELDEIIAGLSANQDFTGLAPFDASYGGDISAWIKFANSLRLRLAMRISKVDPALAKAQGEKAIADPGGLIMSNADNFMILNYDGFFKPARICFGWGDTRMSATMESVLGGYADPRVEKYFDPATDPAVYAEHPEFPYKGIHAASVLNAKDDRLSFSTINSQFNNNGYPKRRCFTSSETHFLLAEAALRDWAGAGSAQENYENGVREGFAEWGAGGVDDYLLDDTKVPWDYTDPKAENNDNAFTSRIKVTVKWDEAADKEVKLEKIMTQKWIAAVHNTVEIWVDHRRTGYPKLPYNFKNDSDATWGIIAKDDFLRRMPFVNGERNNNPDGVADATSKLGGPDEIGTRLWWDTGGSNF</sequence>
<comment type="caution">
    <text evidence="2">The sequence shown here is derived from an EMBL/GenBank/DDBJ whole genome shotgun (WGS) entry which is preliminary data.</text>
</comment>
<dbReference type="SUPFAM" id="SSF48452">
    <property type="entry name" value="TPR-like"/>
    <property type="match status" value="1"/>
</dbReference>